<evidence type="ECO:0000313" key="3">
    <source>
        <dbReference type="Proteomes" id="UP000275267"/>
    </source>
</evidence>
<dbReference type="AlphaFoldDB" id="A0A3L6R9U9"/>
<protein>
    <submittedName>
        <fullName evidence="2">Uncharacterized protein</fullName>
    </submittedName>
</protein>
<feature type="chain" id="PRO_5017973394" evidence="1">
    <location>
        <begin position="25"/>
        <end position="343"/>
    </location>
</feature>
<evidence type="ECO:0000313" key="2">
    <source>
        <dbReference type="EMBL" id="RLM99636.1"/>
    </source>
</evidence>
<dbReference type="EMBL" id="PQIB02000009">
    <property type="protein sequence ID" value="RLM99636.1"/>
    <property type="molecule type" value="Genomic_DNA"/>
</dbReference>
<keyword evidence="1" id="KW-0732">Signal</keyword>
<accession>A0A3L6R9U9</accession>
<comment type="caution">
    <text evidence="2">The sequence shown here is derived from an EMBL/GenBank/DDBJ whole genome shotgun (WGS) entry which is preliminary data.</text>
</comment>
<dbReference type="InterPro" id="IPR044173">
    <property type="entry name" value="CASPL"/>
</dbReference>
<sequence length="343" mass="34630">MGVHLLDQLTSVLWCAFISSSAMAGGASSGERGAWEAASTVFRIAKVGLSLASAVMTATSKQCAFRPDGGGLAGAASYSDYGSLQYAAMANLLSAVLQGVAIFLEAVGKGRWAKAVELVDKLALALTSTSAPLLLALDDIASCGPPRGGGGSRAARRRQRTGFGNKLELASREETQAVAVTVTTPSTATAAASPTTPATTTFTSNASYPTATTKATVAFFPAAATTTSSCPATASSTAVITSAATTSFSLAAASTHSTAVTTSFSHAAASTHSTPVTASFSHAAASTHSTPVTASFSSATAMHLRLRRRLRSHAAAVVVSICCDYDVSSNAVILPPFFITLSS</sequence>
<dbReference type="OrthoDB" id="691576at2759"/>
<dbReference type="PANTHER" id="PTHR36488:SF9">
    <property type="entry name" value="CASP-LIKE PROTEIN"/>
    <property type="match status" value="1"/>
</dbReference>
<keyword evidence="3" id="KW-1185">Reference proteome</keyword>
<proteinExistence type="predicted"/>
<organism evidence="2 3">
    <name type="scientific">Panicum miliaceum</name>
    <name type="common">Proso millet</name>
    <name type="synonym">Broomcorn millet</name>
    <dbReference type="NCBI Taxonomy" id="4540"/>
    <lineage>
        <taxon>Eukaryota</taxon>
        <taxon>Viridiplantae</taxon>
        <taxon>Streptophyta</taxon>
        <taxon>Embryophyta</taxon>
        <taxon>Tracheophyta</taxon>
        <taxon>Spermatophyta</taxon>
        <taxon>Magnoliopsida</taxon>
        <taxon>Liliopsida</taxon>
        <taxon>Poales</taxon>
        <taxon>Poaceae</taxon>
        <taxon>PACMAD clade</taxon>
        <taxon>Panicoideae</taxon>
        <taxon>Panicodae</taxon>
        <taxon>Paniceae</taxon>
        <taxon>Panicinae</taxon>
        <taxon>Panicum</taxon>
        <taxon>Panicum sect. Panicum</taxon>
    </lineage>
</organism>
<reference evidence="3" key="1">
    <citation type="journal article" date="2019" name="Nat. Commun.">
        <title>The genome of broomcorn millet.</title>
        <authorList>
            <person name="Zou C."/>
            <person name="Miki D."/>
            <person name="Li D."/>
            <person name="Tang Q."/>
            <person name="Xiao L."/>
            <person name="Rajput S."/>
            <person name="Deng P."/>
            <person name="Jia W."/>
            <person name="Huang R."/>
            <person name="Zhang M."/>
            <person name="Sun Y."/>
            <person name="Hu J."/>
            <person name="Fu X."/>
            <person name="Schnable P.S."/>
            <person name="Li F."/>
            <person name="Zhang H."/>
            <person name="Feng B."/>
            <person name="Zhu X."/>
            <person name="Liu R."/>
            <person name="Schnable J.C."/>
            <person name="Zhu J.-K."/>
            <person name="Zhang H."/>
        </authorList>
    </citation>
    <scope>NUCLEOTIDE SEQUENCE [LARGE SCALE GENOMIC DNA]</scope>
</reference>
<dbReference type="Proteomes" id="UP000275267">
    <property type="component" value="Unassembled WGS sequence"/>
</dbReference>
<name>A0A3L6R9U9_PANMI</name>
<feature type="signal peptide" evidence="1">
    <location>
        <begin position="1"/>
        <end position="24"/>
    </location>
</feature>
<evidence type="ECO:0000256" key="1">
    <source>
        <dbReference type="SAM" id="SignalP"/>
    </source>
</evidence>
<gene>
    <name evidence="2" type="ORF">C2845_PM06G30400</name>
</gene>
<dbReference type="PANTHER" id="PTHR36488">
    <property type="entry name" value="CASP-LIKE PROTEIN 1U1"/>
    <property type="match status" value="1"/>
</dbReference>
<dbReference type="STRING" id="4540.A0A3L6R9U9"/>